<sequence>MSTSYVEFGGMERAGLSLSHWVKRLRTPLHTWSPRRRWAVALLIAVAVFGLGAHGWIVADLGRVEASRAALEASARHLADAKRALAQLPLLRREAATATTMPNTAATPATAAASRSPAQWTSADDVRVVSELAAQNDVMLLAIEPGAASGAGAQSERPLQFAVRTDFIHLMAFLRGLSDLPVLMIPVDVAIKREGASLSVSATLRVYSGLRPLPASLSVQELADASLDSDDEEDVVFFDPFSPAQMQAAIDPPGLSQVRLVGLLHDRARGLALFDTPDGATTVESGQEIGGERVTLFDTFGITLAKGDATRTLALAEAS</sequence>
<dbReference type="InterPro" id="IPR014717">
    <property type="entry name" value="Transl_elong_EF1B/ribsomal_bS6"/>
</dbReference>
<reference evidence="4 5" key="1">
    <citation type="submission" date="2018-01" db="EMBL/GenBank/DDBJ databases">
        <title>Whole genome analyses suggest that Burkholderia sensu lato contains two further novel genera in the rhizoxinica-symbiotica group Mycetohabitans gen. nov., and Trinickia gen. nov.: implications for the evolution of diazotrophy and nodulation in the Burkholderiaceae.</title>
        <authorList>
            <person name="Estrada-de los Santos P."/>
            <person name="Palmer M."/>
            <person name="Chavez-Ramirez B."/>
            <person name="Beukes C."/>
            <person name="Steenkamp E.T."/>
            <person name="Hirsch A.M."/>
            <person name="Manyaka P."/>
            <person name="Maluk M."/>
            <person name="Lafos M."/>
            <person name="Crook M."/>
            <person name="Gross E."/>
            <person name="Simon M.F."/>
            <person name="Bueno dos Reis Junior F."/>
            <person name="Poole P.S."/>
            <person name="Venter S.N."/>
            <person name="James E.K."/>
        </authorList>
    </citation>
    <scope>NUCLEOTIDE SEQUENCE [LARGE SCALE GENOMIC DNA]</scope>
    <source>
        <strain evidence="4 5">WSM 3937</strain>
    </source>
</reference>
<dbReference type="RefSeq" id="WP_102632872.1">
    <property type="nucleotide sequence ID" value="NZ_CADIJZ010000010.1"/>
</dbReference>
<keyword evidence="2" id="KW-0812">Transmembrane</keyword>
<evidence type="ECO:0000313" key="3">
    <source>
        <dbReference type="EMBL" id="CAB3688819.1"/>
    </source>
</evidence>
<organism evidence="3 6">
    <name type="scientific">Paraburkholderia rhynchosiae</name>
    <dbReference type="NCBI Taxonomy" id="487049"/>
    <lineage>
        <taxon>Bacteria</taxon>
        <taxon>Pseudomonadati</taxon>
        <taxon>Pseudomonadota</taxon>
        <taxon>Betaproteobacteria</taxon>
        <taxon>Burkholderiales</taxon>
        <taxon>Burkholderiaceae</taxon>
        <taxon>Paraburkholderia</taxon>
    </lineage>
</organism>
<evidence type="ECO:0000313" key="5">
    <source>
        <dbReference type="Proteomes" id="UP000235659"/>
    </source>
</evidence>
<keyword evidence="2" id="KW-0472">Membrane</keyword>
<dbReference type="EMBL" id="PNXY01000009">
    <property type="protein sequence ID" value="PMS30215.1"/>
    <property type="molecule type" value="Genomic_DNA"/>
</dbReference>
<evidence type="ECO:0000313" key="4">
    <source>
        <dbReference type="EMBL" id="PMS30215.1"/>
    </source>
</evidence>
<dbReference type="EMBL" id="CADIJZ010000010">
    <property type="protein sequence ID" value="CAB3688819.1"/>
    <property type="molecule type" value="Genomic_DNA"/>
</dbReference>
<keyword evidence="2" id="KW-1133">Transmembrane helix</keyword>
<dbReference type="Proteomes" id="UP000494205">
    <property type="component" value="Unassembled WGS sequence"/>
</dbReference>
<evidence type="ECO:0000313" key="6">
    <source>
        <dbReference type="Proteomes" id="UP000494205"/>
    </source>
</evidence>
<keyword evidence="5" id="KW-1185">Reference proteome</keyword>
<protein>
    <recommendedName>
        <fullName evidence="7">Pilus assembly protein</fullName>
    </recommendedName>
</protein>
<name>A0A2N7WLN9_9BURK</name>
<gene>
    <name evidence="4" type="ORF">C0Z16_14735</name>
    <name evidence="3" type="ORF">LMG27174_03055</name>
</gene>
<evidence type="ECO:0000256" key="1">
    <source>
        <dbReference type="SAM" id="MobiDB-lite"/>
    </source>
</evidence>
<feature type="region of interest" description="Disordered" evidence="1">
    <location>
        <begin position="97"/>
        <end position="118"/>
    </location>
</feature>
<dbReference type="Proteomes" id="UP000235659">
    <property type="component" value="Unassembled WGS sequence"/>
</dbReference>
<evidence type="ECO:0008006" key="7">
    <source>
        <dbReference type="Google" id="ProtNLM"/>
    </source>
</evidence>
<dbReference type="AlphaFoldDB" id="A0A2N7WLN9"/>
<dbReference type="OrthoDB" id="8999741at2"/>
<feature type="compositionally biased region" description="Low complexity" evidence="1">
    <location>
        <begin position="97"/>
        <end position="113"/>
    </location>
</feature>
<evidence type="ECO:0000256" key="2">
    <source>
        <dbReference type="SAM" id="Phobius"/>
    </source>
</evidence>
<accession>A0A2N7WLN9</accession>
<proteinExistence type="predicted"/>
<feature type="transmembrane region" description="Helical" evidence="2">
    <location>
        <begin position="38"/>
        <end position="59"/>
    </location>
</feature>
<reference evidence="3 6" key="2">
    <citation type="submission" date="2020-04" db="EMBL/GenBank/DDBJ databases">
        <authorList>
            <person name="De Canck E."/>
        </authorList>
    </citation>
    <scope>NUCLEOTIDE SEQUENCE [LARGE SCALE GENOMIC DNA]</scope>
    <source>
        <strain evidence="3 6">LMG 27174</strain>
    </source>
</reference>
<dbReference type="Gene3D" id="3.30.70.60">
    <property type="match status" value="1"/>
</dbReference>